<name>A0A1C7MCV8_GRIFR</name>
<evidence type="ECO:0000313" key="2">
    <source>
        <dbReference type="EMBL" id="OBZ74730.1"/>
    </source>
</evidence>
<evidence type="ECO:0000313" key="3">
    <source>
        <dbReference type="Proteomes" id="UP000092993"/>
    </source>
</evidence>
<organism evidence="2 3">
    <name type="scientific">Grifola frondosa</name>
    <name type="common">Maitake</name>
    <name type="synonym">Polyporus frondosus</name>
    <dbReference type="NCBI Taxonomy" id="5627"/>
    <lineage>
        <taxon>Eukaryota</taxon>
        <taxon>Fungi</taxon>
        <taxon>Dikarya</taxon>
        <taxon>Basidiomycota</taxon>
        <taxon>Agaricomycotina</taxon>
        <taxon>Agaricomycetes</taxon>
        <taxon>Polyporales</taxon>
        <taxon>Grifolaceae</taxon>
        <taxon>Grifola</taxon>
    </lineage>
</organism>
<feature type="compositionally biased region" description="Basic and acidic residues" evidence="1">
    <location>
        <begin position="169"/>
        <end position="180"/>
    </location>
</feature>
<evidence type="ECO:0000256" key="1">
    <source>
        <dbReference type="SAM" id="MobiDB-lite"/>
    </source>
</evidence>
<dbReference type="EMBL" id="LUGG01000005">
    <property type="protein sequence ID" value="OBZ74730.1"/>
    <property type="molecule type" value="Genomic_DNA"/>
</dbReference>
<feature type="region of interest" description="Disordered" evidence="1">
    <location>
        <begin position="169"/>
        <end position="204"/>
    </location>
</feature>
<keyword evidence="3" id="KW-1185">Reference proteome</keyword>
<gene>
    <name evidence="2" type="ORF">A0H81_05774</name>
</gene>
<proteinExistence type="predicted"/>
<accession>A0A1C7MCV8</accession>
<feature type="compositionally biased region" description="Pro residues" evidence="1">
    <location>
        <begin position="191"/>
        <end position="202"/>
    </location>
</feature>
<sequence length="262" mass="29511">MNFRLELLDIDRDLLASLYGDEDMSAAADRQLELLRIWHGEGSLRPMYERDTCADELGAEDWQIRREAHIRWARALQSWPRVDLAWRDEDLQDRRAYDAFEAHVVDVYCRSFYEAHRVAPIPVGVGGTDECATSTDLAKIHGAAERGAEGAIAEGGPKQTLLREKKVTANDGAHSIDPRGEPGATTSAISSPPPSSGSPPPTRMHLIDRLPILGRPFLPDEIPWLHTLLETWGYYNDLPKFVEDFHRIIITRGRTQARSRHG</sequence>
<comment type="caution">
    <text evidence="2">The sequence shown here is derived from an EMBL/GenBank/DDBJ whole genome shotgun (WGS) entry which is preliminary data.</text>
</comment>
<protein>
    <submittedName>
        <fullName evidence="2">Uncharacterized protein</fullName>
    </submittedName>
</protein>
<dbReference type="Proteomes" id="UP000092993">
    <property type="component" value="Unassembled WGS sequence"/>
</dbReference>
<dbReference type="AlphaFoldDB" id="A0A1C7MCV8"/>
<reference evidence="2 3" key="1">
    <citation type="submission" date="2016-03" db="EMBL/GenBank/DDBJ databases">
        <title>Whole genome sequencing of Grifola frondosa 9006-11.</title>
        <authorList>
            <person name="Min B."/>
            <person name="Park H."/>
            <person name="Kim J.-G."/>
            <person name="Cho H."/>
            <person name="Oh Y.-L."/>
            <person name="Kong W.-S."/>
            <person name="Choi I.-G."/>
        </authorList>
    </citation>
    <scope>NUCLEOTIDE SEQUENCE [LARGE SCALE GENOMIC DNA]</scope>
    <source>
        <strain evidence="2 3">9006-11</strain>
    </source>
</reference>